<evidence type="ECO:0000256" key="2">
    <source>
        <dbReference type="ARBA" id="ARBA00004370"/>
    </source>
</evidence>
<evidence type="ECO:0000256" key="7">
    <source>
        <dbReference type="ARBA" id="ARBA00022777"/>
    </source>
</evidence>
<gene>
    <name evidence="11" type="ORF">BG61_04735</name>
</gene>
<comment type="catalytic activity">
    <reaction evidence="1">
        <text>ATP + protein L-histidine = ADP + protein N-phospho-L-histidine.</text>
        <dbReference type="EC" id="2.7.13.3"/>
    </reaction>
</comment>
<evidence type="ECO:0000256" key="4">
    <source>
        <dbReference type="ARBA" id="ARBA00022553"/>
    </source>
</evidence>
<evidence type="ECO:0000256" key="3">
    <source>
        <dbReference type="ARBA" id="ARBA00012438"/>
    </source>
</evidence>
<comment type="subcellular location">
    <subcellularLocation>
        <location evidence="2">Membrane</location>
    </subcellularLocation>
</comment>
<dbReference type="EMBL" id="JFHC01000117">
    <property type="protein sequence ID" value="KDR37991.1"/>
    <property type="molecule type" value="Genomic_DNA"/>
</dbReference>
<dbReference type="InterPro" id="IPR003594">
    <property type="entry name" value="HATPase_dom"/>
</dbReference>
<dbReference type="InterPro" id="IPR050428">
    <property type="entry name" value="TCS_sensor_his_kinase"/>
</dbReference>
<dbReference type="InterPro" id="IPR036890">
    <property type="entry name" value="HATPase_C_sf"/>
</dbReference>
<dbReference type="Proteomes" id="UP000027466">
    <property type="component" value="Unassembled WGS sequence"/>
</dbReference>
<keyword evidence="8" id="KW-1133">Transmembrane helix</keyword>
<keyword evidence="5" id="KW-0808">Transferase</keyword>
<dbReference type="EC" id="2.7.13.3" evidence="3"/>
<feature type="domain" description="Histidine kinase" evidence="10">
    <location>
        <begin position="1"/>
        <end position="76"/>
    </location>
</feature>
<reference evidence="11 12" key="1">
    <citation type="submission" date="2014-03" db="EMBL/GenBank/DDBJ databases">
        <title>Draft Genome Sequences of Four Burkholderia Strains.</title>
        <authorList>
            <person name="Liu X.Y."/>
            <person name="Li C.X."/>
            <person name="Xu J.H."/>
        </authorList>
    </citation>
    <scope>NUCLEOTIDE SEQUENCE [LARGE SCALE GENOMIC DNA]</scope>
    <source>
        <strain evidence="11 12">DSM 50014</strain>
    </source>
</reference>
<proteinExistence type="predicted"/>
<evidence type="ECO:0000256" key="6">
    <source>
        <dbReference type="ARBA" id="ARBA00022692"/>
    </source>
</evidence>
<sequence>MRVTDRTVCVEVVDTGPGIDEASLPRVFDRFFHANPDSEDSGLGLSIVKAIAVRCEGSATLRNREPGKRAGWLSAI</sequence>
<dbReference type="GO" id="GO:0004673">
    <property type="term" value="F:protein histidine kinase activity"/>
    <property type="evidence" value="ECO:0007669"/>
    <property type="project" value="UniProtKB-EC"/>
</dbReference>
<keyword evidence="6" id="KW-0812">Transmembrane</keyword>
<dbReference type="GO" id="GO:0005886">
    <property type="term" value="C:plasma membrane"/>
    <property type="evidence" value="ECO:0007669"/>
    <property type="project" value="TreeGrafter"/>
</dbReference>
<keyword evidence="7" id="KW-0418">Kinase</keyword>
<organism evidence="11 12">
    <name type="scientific">Caballeronia glathei</name>
    <dbReference type="NCBI Taxonomy" id="60547"/>
    <lineage>
        <taxon>Bacteria</taxon>
        <taxon>Pseudomonadati</taxon>
        <taxon>Pseudomonadota</taxon>
        <taxon>Betaproteobacteria</taxon>
        <taxon>Burkholderiales</taxon>
        <taxon>Burkholderiaceae</taxon>
        <taxon>Caballeronia</taxon>
    </lineage>
</organism>
<evidence type="ECO:0000313" key="12">
    <source>
        <dbReference type="Proteomes" id="UP000027466"/>
    </source>
</evidence>
<dbReference type="Gene3D" id="3.30.565.10">
    <property type="entry name" value="Histidine kinase-like ATPase, C-terminal domain"/>
    <property type="match status" value="1"/>
</dbReference>
<comment type="caution">
    <text evidence="11">The sequence shown here is derived from an EMBL/GenBank/DDBJ whole genome shotgun (WGS) entry which is preliminary data.</text>
</comment>
<dbReference type="Pfam" id="PF02518">
    <property type="entry name" value="HATPase_c"/>
    <property type="match status" value="1"/>
</dbReference>
<dbReference type="PRINTS" id="PR00344">
    <property type="entry name" value="BCTRLSENSOR"/>
</dbReference>
<keyword evidence="4" id="KW-0597">Phosphoprotein</keyword>
<evidence type="ECO:0000256" key="1">
    <source>
        <dbReference type="ARBA" id="ARBA00000085"/>
    </source>
</evidence>
<dbReference type="InterPro" id="IPR005467">
    <property type="entry name" value="His_kinase_dom"/>
</dbReference>
<evidence type="ECO:0000313" key="11">
    <source>
        <dbReference type="EMBL" id="KDR37991.1"/>
    </source>
</evidence>
<keyword evidence="9" id="KW-0472">Membrane</keyword>
<keyword evidence="12" id="KW-1185">Reference proteome</keyword>
<dbReference type="GO" id="GO:0000160">
    <property type="term" value="P:phosphorelay signal transduction system"/>
    <property type="evidence" value="ECO:0007669"/>
    <property type="project" value="TreeGrafter"/>
</dbReference>
<dbReference type="PANTHER" id="PTHR45436">
    <property type="entry name" value="SENSOR HISTIDINE KINASE YKOH"/>
    <property type="match status" value="1"/>
</dbReference>
<dbReference type="AlphaFoldDB" id="A0A069PL08"/>
<evidence type="ECO:0000256" key="9">
    <source>
        <dbReference type="ARBA" id="ARBA00023136"/>
    </source>
</evidence>
<protein>
    <recommendedName>
        <fullName evidence="3">histidine kinase</fullName>
        <ecNumber evidence="3">2.7.13.3</ecNumber>
    </recommendedName>
</protein>
<dbReference type="SUPFAM" id="SSF55874">
    <property type="entry name" value="ATPase domain of HSP90 chaperone/DNA topoisomerase II/histidine kinase"/>
    <property type="match status" value="1"/>
</dbReference>
<name>A0A069PL08_9BURK</name>
<dbReference type="InterPro" id="IPR004358">
    <property type="entry name" value="Sig_transdc_His_kin-like_C"/>
</dbReference>
<accession>A0A069PL08</accession>
<dbReference type="PROSITE" id="PS50109">
    <property type="entry name" value="HIS_KIN"/>
    <property type="match status" value="1"/>
</dbReference>
<evidence type="ECO:0000256" key="8">
    <source>
        <dbReference type="ARBA" id="ARBA00022989"/>
    </source>
</evidence>
<evidence type="ECO:0000259" key="10">
    <source>
        <dbReference type="PROSITE" id="PS50109"/>
    </source>
</evidence>
<evidence type="ECO:0000256" key="5">
    <source>
        <dbReference type="ARBA" id="ARBA00022679"/>
    </source>
</evidence>
<dbReference type="PANTHER" id="PTHR45436:SF5">
    <property type="entry name" value="SENSOR HISTIDINE KINASE TRCS"/>
    <property type="match status" value="1"/>
</dbReference>
<dbReference type="STRING" id="60547.GCA_000751215_06632"/>